<sequence>MLEKLSMKKVLQRLLICYILIQPFMEIIYFYQGTLANIGPFTIPTLVRLVLVIALLLIFFLVHKFSKPSYHLAIYGFVVLIYLVAHLWLTKNALSSLTDGFTYSVTQEISYVLRVVFPTLILFISADTSLEKSTLERITWWLATAISGTIVVSNLAVFAIASYDKATMISANIFSWFDVVNRPGFMQLASDGFFLFANSISAIMILLLPIALHYYLRQSSWYKLIILIVMALSALMIGTRTAIFGSLAAFIVIPAFYFFADVPAEESLQWHVKVKKVIPLAAIILVLGLIYPFSPSTGRVSANDQVNIATADRSKASSKQLLQLREEMQQQPKQAKRLAQNYLDTHFDVRGTYGNVVSATNPIDKYPELWIDVLTWNAPDQVNFRKIEKANVDLLKQQIVPPVRLLLGISFVRINFFIFNYERDFINQFYTLGLLGIVLFILPFVLLCLYLAGKFCFKKQNWTVENFAYFFSFALFFGAAYLTGNVLDSITAGSLVAFFMGQNYRNYRV</sequence>
<keyword evidence="1" id="KW-0812">Transmembrane</keyword>
<keyword evidence="1" id="KW-0472">Membrane</keyword>
<dbReference type="Pfam" id="PF13425">
    <property type="entry name" value="O-antigen_lig"/>
    <property type="match status" value="1"/>
</dbReference>
<feature type="transmembrane region" description="Helical" evidence="1">
    <location>
        <begin position="193"/>
        <end position="212"/>
    </location>
</feature>
<dbReference type="EMBL" id="AZCV01000005">
    <property type="protein sequence ID" value="KRK37450.1"/>
    <property type="molecule type" value="Genomic_DNA"/>
</dbReference>
<evidence type="ECO:0000313" key="2">
    <source>
        <dbReference type="EMBL" id="KRK37450.1"/>
    </source>
</evidence>
<name>A0A0R1H2I7_9LACO</name>
<feature type="transmembrane region" description="Helical" evidence="1">
    <location>
        <begin position="224"/>
        <end position="257"/>
    </location>
</feature>
<organism evidence="2 3">
    <name type="scientific">Amylolactobacillus amylotrophicus DSM 20534</name>
    <dbReference type="NCBI Taxonomy" id="1423722"/>
    <lineage>
        <taxon>Bacteria</taxon>
        <taxon>Bacillati</taxon>
        <taxon>Bacillota</taxon>
        <taxon>Bacilli</taxon>
        <taxon>Lactobacillales</taxon>
        <taxon>Lactobacillaceae</taxon>
        <taxon>Amylolactobacillus</taxon>
    </lineage>
</organism>
<feature type="transmembrane region" description="Helical" evidence="1">
    <location>
        <begin position="138"/>
        <end position="161"/>
    </location>
</feature>
<proteinExistence type="predicted"/>
<keyword evidence="1" id="KW-1133">Transmembrane helix</keyword>
<feature type="transmembrane region" description="Helical" evidence="1">
    <location>
        <begin position="12"/>
        <end position="31"/>
    </location>
</feature>
<feature type="transmembrane region" description="Helical" evidence="1">
    <location>
        <begin position="109"/>
        <end position="126"/>
    </location>
</feature>
<feature type="transmembrane region" description="Helical" evidence="1">
    <location>
        <begin position="277"/>
        <end position="294"/>
    </location>
</feature>
<evidence type="ECO:0000313" key="3">
    <source>
        <dbReference type="Proteomes" id="UP000050909"/>
    </source>
</evidence>
<dbReference type="PATRIC" id="fig|1423722.3.peg.1353"/>
<dbReference type="Proteomes" id="UP000050909">
    <property type="component" value="Unassembled WGS sequence"/>
</dbReference>
<gene>
    <name evidence="2" type="ORF">FC62_GL001328</name>
</gene>
<accession>A0A0R1H2I7</accession>
<reference evidence="2 3" key="1">
    <citation type="journal article" date="2015" name="Genome Announc.">
        <title>Expanding the biotechnology potential of lactobacilli through comparative genomics of 213 strains and associated genera.</title>
        <authorList>
            <person name="Sun Z."/>
            <person name="Harris H.M."/>
            <person name="McCann A."/>
            <person name="Guo C."/>
            <person name="Argimon S."/>
            <person name="Zhang W."/>
            <person name="Yang X."/>
            <person name="Jeffery I.B."/>
            <person name="Cooney J.C."/>
            <person name="Kagawa T.F."/>
            <person name="Liu W."/>
            <person name="Song Y."/>
            <person name="Salvetti E."/>
            <person name="Wrobel A."/>
            <person name="Rasinkangas P."/>
            <person name="Parkhill J."/>
            <person name="Rea M.C."/>
            <person name="O'Sullivan O."/>
            <person name="Ritari J."/>
            <person name="Douillard F.P."/>
            <person name="Paul Ross R."/>
            <person name="Yang R."/>
            <person name="Briner A.E."/>
            <person name="Felis G.E."/>
            <person name="de Vos W.M."/>
            <person name="Barrangou R."/>
            <person name="Klaenhammer T.R."/>
            <person name="Caufield P.W."/>
            <person name="Cui Y."/>
            <person name="Zhang H."/>
            <person name="O'Toole P.W."/>
        </authorList>
    </citation>
    <scope>NUCLEOTIDE SEQUENCE [LARGE SCALE GENOMIC DNA]</scope>
    <source>
        <strain evidence="2 3">DSM 20534</strain>
    </source>
</reference>
<comment type="caution">
    <text evidence="2">The sequence shown here is derived from an EMBL/GenBank/DDBJ whole genome shotgun (WGS) entry which is preliminary data.</text>
</comment>
<dbReference type="InterPro" id="IPR049504">
    <property type="entry name" value="O-antigen_lig"/>
</dbReference>
<feature type="transmembrane region" description="Helical" evidence="1">
    <location>
        <begin position="403"/>
        <end position="421"/>
    </location>
</feature>
<dbReference type="AlphaFoldDB" id="A0A0R1H2I7"/>
<feature type="transmembrane region" description="Helical" evidence="1">
    <location>
        <begin position="69"/>
        <end position="89"/>
    </location>
</feature>
<protein>
    <submittedName>
        <fullName evidence="2">Uncharacterized protein</fullName>
    </submittedName>
</protein>
<feature type="transmembrane region" description="Helical" evidence="1">
    <location>
        <begin position="433"/>
        <end position="452"/>
    </location>
</feature>
<keyword evidence="3" id="KW-1185">Reference proteome</keyword>
<feature type="transmembrane region" description="Helical" evidence="1">
    <location>
        <begin position="43"/>
        <end position="62"/>
    </location>
</feature>
<feature type="transmembrane region" description="Helical" evidence="1">
    <location>
        <begin position="464"/>
        <end position="483"/>
    </location>
</feature>
<evidence type="ECO:0000256" key="1">
    <source>
        <dbReference type="SAM" id="Phobius"/>
    </source>
</evidence>